<dbReference type="InterPro" id="IPR013830">
    <property type="entry name" value="SGNH_hydro"/>
</dbReference>
<evidence type="ECO:0000259" key="1">
    <source>
        <dbReference type="Pfam" id="PF13472"/>
    </source>
</evidence>
<dbReference type="RefSeq" id="WP_343907238.1">
    <property type="nucleotide sequence ID" value="NZ_BAAAJE010000006.1"/>
</dbReference>
<dbReference type="Proteomes" id="UP001499979">
    <property type="component" value="Unassembled WGS sequence"/>
</dbReference>
<name>A0ABP4EW97_9ACTN</name>
<reference evidence="3" key="1">
    <citation type="journal article" date="2019" name="Int. J. Syst. Evol. Microbiol.">
        <title>The Global Catalogue of Microorganisms (GCM) 10K type strain sequencing project: providing services to taxonomists for standard genome sequencing and annotation.</title>
        <authorList>
            <consortium name="The Broad Institute Genomics Platform"/>
            <consortium name="The Broad Institute Genome Sequencing Center for Infectious Disease"/>
            <person name="Wu L."/>
            <person name="Ma J."/>
        </authorList>
    </citation>
    <scope>NUCLEOTIDE SEQUENCE [LARGE SCALE GENOMIC DNA]</scope>
    <source>
        <strain evidence="3">JCM 11813</strain>
    </source>
</reference>
<organism evidence="2 3">
    <name type="scientific">Nocardioides aquiterrae</name>
    <dbReference type="NCBI Taxonomy" id="203799"/>
    <lineage>
        <taxon>Bacteria</taxon>
        <taxon>Bacillati</taxon>
        <taxon>Actinomycetota</taxon>
        <taxon>Actinomycetes</taxon>
        <taxon>Propionibacteriales</taxon>
        <taxon>Nocardioidaceae</taxon>
        <taxon>Nocardioides</taxon>
    </lineage>
</organism>
<gene>
    <name evidence="2" type="ORF">GCM10009606_18760</name>
</gene>
<feature type="domain" description="SGNH hydrolase-type esterase" evidence="1">
    <location>
        <begin position="71"/>
        <end position="222"/>
    </location>
</feature>
<accession>A0ABP4EW97</accession>
<protein>
    <recommendedName>
        <fullName evidence="1">SGNH hydrolase-type esterase domain-containing protein</fullName>
    </recommendedName>
</protein>
<dbReference type="Gene3D" id="3.40.50.1110">
    <property type="entry name" value="SGNH hydrolase"/>
    <property type="match status" value="1"/>
</dbReference>
<proteinExistence type="predicted"/>
<dbReference type="SUPFAM" id="SSF52266">
    <property type="entry name" value="SGNH hydrolase"/>
    <property type="match status" value="1"/>
</dbReference>
<sequence>MVPRGVASIGSLWSVRRRTVVVGAALLLLLAAVLVVHADRAGANGDKCDRFAADSRARAAVASGSGEPVVVIGDSWSAGLGLDRIASSWPSRLPGAVHVAGFSGSGFSEEAGGCRGVSFADRAPAAVRGGAALVVVEGGLNDYDVPNADIRAGFRRLMTELRGQRVVVVGPASAPSRAAEVPRVDALLAQLATAYDVGYVRTSGLDLPYLPDRLHLTPAGHEEFGDFVAGELASLPH</sequence>
<dbReference type="CDD" id="cd00229">
    <property type="entry name" value="SGNH_hydrolase"/>
    <property type="match status" value="1"/>
</dbReference>
<dbReference type="InterPro" id="IPR036514">
    <property type="entry name" value="SGNH_hydro_sf"/>
</dbReference>
<evidence type="ECO:0000313" key="2">
    <source>
        <dbReference type="EMBL" id="GAA1139338.1"/>
    </source>
</evidence>
<dbReference type="Pfam" id="PF13472">
    <property type="entry name" value="Lipase_GDSL_2"/>
    <property type="match status" value="1"/>
</dbReference>
<evidence type="ECO:0000313" key="3">
    <source>
        <dbReference type="Proteomes" id="UP001499979"/>
    </source>
</evidence>
<dbReference type="EMBL" id="BAAAJE010000006">
    <property type="protein sequence ID" value="GAA1139338.1"/>
    <property type="molecule type" value="Genomic_DNA"/>
</dbReference>
<comment type="caution">
    <text evidence="2">The sequence shown here is derived from an EMBL/GenBank/DDBJ whole genome shotgun (WGS) entry which is preliminary data.</text>
</comment>
<keyword evidence="3" id="KW-1185">Reference proteome</keyword>